<keyword evidence="13" id="KW-0969">Cilium</keyword>
<evidence type="ECO:0000256" key="4">
    <source>
        <dbReference type="ARBA" id="ARBA00021870"/>
    </source>
</evidence>
<evidence type="ECO:0000313" key="14">
    <source>
        <dbReference type="Proteomes" id="UP001305787"/>
    </source>
</evidence>
<organism evidence="13 14">
    <name type="scientific">Borrelia andersonii</name>
    <name type="common">Borreliella andersonii</name>
    <dbReference type="NCBI Taxonomy" id="42109"/>
    <lineage>
        <taxon>Bacteria</taxon>
        <taxon>Pseudomonadati</taxon>
        <taxon>Spirochaetota</taxon>
        <taxon>Spirochaetia</taxon>
        <taxon>Spirochaetales</taxon>
        <taxon>Borreliaceae</taxon>
        <taxon>Borreliella</taxon>
    </lineage>
</organism>
<protein>
    <recommendedName>
        <fullName evidence="4">Flagellar motor switch protein FliG</fullName>
    </recommendedName>
</protein>
<proteinExistence type="inferred from homology"/>
<dbReference type="InterPro" id="IPR023087">
    <property type="entry name" value="Flg_Motor_Flig_C"/>
</dbReference>
<evidence type="ECO:0000256" key="5">
    <source>
        <dbReference type="ARBA" id="ARBA00022475"/>
    </source>
</evidence>
<dbReference type="InterPro" id="IPR011002">
    <property type="entry name" value="FliG_a-hlx"/>
</dbReference>
<accession>A0ABZ0CFF9</accession>
<evidence type="ECO:0000259" key="10">
    <source>
        <dbReference type="Pfam" id="PF01706"/>
    </source>
</evidence>
<dbReference type="RefSeq" id="WP_316255124.1">
    <property type="nucleotide sequence ID" value="NZ_CP132457.1"/>
</dbReference>
<feature type="domain" description="Flagellar motor switch protein FliG N-terminal" evidence="12">
    <location>
        <begin position="15"/>
        <end position="117"/>
    </location>
</feature>
<dbReference type="Pfam" id="PF14841">
    <property type="entry name" value="FliG_M"/>
    <property type="match status" value="1"/>
</dbReference>
<gene>
    <name evidence="13" type="primary">fliG</name>
    <name evidence="13" type="ORF">QIA45_01435</name>
</gene>
<evidence type="ECO:0000256" key="6">
    <source>
        <dbReference type="ARBA" id="ARBA00022500"/>
    </source>
</evidence>
<reference evidence="13" key="1">
    <citation type="submission" date="2023-07" db="EMBL/GenBank/DDBJ databases">
        <title>Genome sequencing of multiple Borrelia sensu lato isolates.</title>
        <authorList>
            <person name="Mongodin E.F."/>
            <person name="Rudenko N."/>
            <person name="Fraser C.M."/>
            <person name="Schutzer S."/>
            <person name="Luft B."/>
            <person name="Morgan R."/>
            <person name="Chastens S."/>
            <person name="Qiu W."/>
        </authorList>
    </citation>
    <scope>NUCLEOTIDE SEQUENCE [LARGE SCALE GENOMIC DNA]</scope>
    <source>
        <strain evidence="13">21038</strain>
    </source>
</reference>
<dbReference type="PANTHER" id="PTHR30534">
    <property type="entry name" value="FLAGELLAR MOTOR SWITCH PROTEIN FLIG"/>
    <property type="match status" value="1"/>
</dbReference>
<name>A0ABZ0CFF9_BORAD</name>
<dbReference type="NCBIfam" id="TIGR00207">
    <property type="entry name" value="fliG"/>
    <property type="match status" value="1"/>
</dbReference>
<dbReference type="SUPFAM" id="SSF48029">
    <property type="entry name" value="FliG"/>
    <property type="match status" value="2"/>
</dbReference>
<evidence type="ECO:0000259" key="12">
    <source>
        <dbReference type="Pfam" id="PF14842"/>
    </source>
</evidence>
<evidence type="ECO:0000256" key="7">
    <source>
        <dbReference type="ARBA" id="ARBA00022779"/>
    </source>
</evidence>
<evidence type="ECO:0000256" key="8">
    <source>
        <dbReference type="ARBA" id="ARBA00023136"/>
    </source>
</evidence>
<dbReference type="PIRSF" id="PIRSF003161">
    <property type="entry name" value="FliG"/>
    <property type="match status" value="1"/>
</dbReference>
<dbReference type="Gene3D" id="1.10.220.30">
    <property type="match status" value="3"/>
</dbReference>
<dbReference type="Pfam" id="PF01706">
    <property type="entry name" value="FliG_C"/>
    <property type="match status" value="1"/>
</dbReference>
<dbReference type="PANTHER" id="PTHR30534:SF0">
    <property type="entry name" value="FLAGELLAR MOTOR SWITCH PROTEIN FLIG"/>
    <property type="match status" value="1"/>
</dbReference>
<keyword evidence="7" id="KW-0283">Flagellar rotation</keyword>
<comment type="subcellular location">
    <subcellularLocation>
        <location evidence="1">Bacterial flagellum basal body</location>
    </subcellularLocation>
    <subcellularLocation>
        <location evidence="2">Cell membrane</location>
        <topology evidence="2">Peripheral membrane protein</topology>
        <orientation evidence="2">Cytoplasmic side</orientation>
    </subcellularLocation>
</comment>
<evidence type="ECO:0000256" key="9">
    <source>
        <dbReference type="ARBA" id="ARBA00023143"/>
    </source>
</evidence>
<dbReference type="Pfam" id="PF14842">
    <property type="entry name" value="FliG_N"/>
    <property type="match status" value="1"/>
</dbReference>
<keyword evidence="6" id="KW-0145">Chemotaxis</keyword>
<dbReference type="PRINTS" id="PR00954">
    <property type="entry name" value="FLGMOTORFLIG"/>
</dbReference>
<keyword evidence="8" id="KW-0472">Membrane</keyword>
<feature type="domain" description="Flagellar motor switch protein FliG middle" evidence="11">
    <location>
        <begin position="125"/>
        <end position="199"/>
    </location>
</feature>
<keyword evidence="13" id="KW-0282">Flagellum</keyword>
<sequence>MEEKKEKEILDVSALTGKQKAAILLVSIGSEISSKVFKYLSQEEIESLTFEIAKLETITSELKDNVLLEFKELMMAQEFIQKGGIDYARELLEKSLGTQKAVDIINNLGSALQSRPFEFIRRADPANILNFIQQEHPQTIALILSYLDPQKASFILSSLPTEVQTNVARRIALMDRTSPEVVREVERVLEKKLASLSSEDYTSAGGVDNVVEIINMADRKTEKFIIESLEEEDPELAEEIKKKMFVFEDIVLLDDRSIQRVLREIDGQELAKALKSVDIPVQEKIFKNMSKRAASMLKEDMEFLGPTRRKDVEESQQKIVSLIRKLEEQGEIVISRGGEEDVLI</sequence>
<dbReference type="InterPro" id="IPR028263">
    <property type="entry name" value="FliG_N"/>
</dbReference>
<keyword evidence="13" id="KW-0966">Cell projection</keyword>
<dbReference type="EMBL" id="CP132457">
    <property type="protein sequence ID" value="WNY65758.1"/>
    <property type="molecule type" value="Genomic_DNA"/>
</dbReference>
<evidence type="ECO:0000313" key="13">
    <source>
        <dbReference type="EMBL" id="WNY65758.1"/>
    </source>
</evidence>
<keyword evidence="14" id="KW-1185">Reference proteome</keyword>
<keyword evidence="5" id="KW-1003">Cell membrane</keyword>
<evidence type="ECO:0000256" key="2">
    <source>
        <dbReference type="ARBA" id="ARBA00004413"/>
    </source>
</evidence>
<dbReference type="InterPro" id="IPR000090">
    <property type="entry name" value="Flg_Motor_Flig"/>
</dbReference>
<evidence type="ECO:0000259" key="11">
    <source>
        <dbReference type="Pfam" id="PF14841"/>
    </source>
</evidence>
<evidence type="ECO:0000256" key="1">
    <source>
        <dbReference type="ARBA" id="ARBA00004117"/>
    </source>
</evidence>
<evidence type="ECO:0000256" key="3">
    <source>
        <dbReference type="ARBA" id="ARBA00010299"/>
    </source>
</evidence>
<keyword evidence="9" id="KW-0975">Bacterial flagellum</keyword>
<feature type="domain" description="Flagellar motor switch protein FliG C-terminal" evidence="10">
    <location>
        <begin position="227"/>
        <end position="334"/>
    </location>
</feature>
<comment type="similarity">
    <text evidence="3">Belongs to the FliG family.</text>
</comment>
<dbReference type="Proteomes" id="UP001305787">
    <property type="component" value="Chromosome"/>
</dbReference>
<dbReference type="InterPro" id="IPR032779">
    <property type="entry name" value="FliG_M"/>
</dbReference>